<protein>
    <submittedName>
        <fullName evidence="11">Transcriptional repressor</fullName>
    </submittedName>
</protein>
<dbReference type="GO" id="GO:0000976">
    <property type="term" value="F:transcription cis-regulatory region binding"/>
    <property type="evidence" value="ECO:0007669"/>
    <property type="project" value="TreeGrafter"/>
</dbReference>
<sequence>MSLQEICDALERVGIRPTHQRIEIMKYLAQHRVHPTAEMIYTELKEAIPTFSKTTVYNTLKLLEEKGVVLALATDEDQVRYEANLTPHGHFKCVRCGVLCDLNIPAIGSPGQEIEGNLVLEYQVLAKGICRQCRAAENQRHE</sequence>
<keyword evidence="4" id="KW-0678">Repressor</keyword>
<dbReference type="FunFam" id="1.10.10.10:FF:000007">
    <property type="entry name" value="Ferric uptake regulation protein"/>
    <property type="match status" value="1"/>
</dbReference>
<evidence type="ECO:0000256" key="2">
    <source>
        <dbReference type="ARBA" id="ARBA00007957"/>
    </source>
</evidence>
<dbReference type="PANTHER" id="PTHR33202:SF8">
    <property type="entry name" value="PEROXIDE-RESPONSIVE REPRESSOR PERR"/>
    <property type="match status" value="1"/>
</dbReference>
<dbReference type="EMBL" id="JAAKDE010000002">
    <property type="protein sequence ID" value="MBA2132206.1"/>
    <property type="molecule type" value="Genomic_DNA"/>
</dbReference>
<keyword evidence="8" id="KW-0238">DNA-binding</keyword>
<gene>
    <name evidence="11" type="ORF">G5B42_01375</name>
</gene>
<evidence type="ECO:0000256" key="7">
    <source>
        <dbReference type="ARBA" id="ARBA00023015"/>
    </source>
</evidence>
<comment type="caution">
    <text evidence="11">The sequence shown here is derived from an EMBL/GenBank/DDBJ whole genome shotgun (WGS) entry which is preliminary data.</text>
</comment>
<evidence type="ECO:0000313" key="12">
    <source>
        <dbReference type="Proteomes" id="UP000657177"/>
    </source>
</evidence>
<keyword evidence="3" id="KW-0963">Cytoplasm</keyword>
<feature type="binding site" evidence="10">
    <location>
        <position position="93"/>
    </location>
    <ligand>
        <name>Zn(2+)</name>
        <dbReference type="ChEBI" id="CHEBI:29105"/>
    </ligand>
</feature>
<dbReference type="Proteomes" id="UP000657177">
    <property type="component" value="Unassembled WGS sequence"/>
</dbReference>
<dbReference type="GO" id="GO:0045892">
    <property type="term" value="P:negative regulation of DNA-templated transcription"/>
    <property type="evidence" value="ECO:0007669"/>
    <property type="project" value="TreeGrafter"/>
</dbReference>
<evidence type="ECO:0000256" key="1">
    <source>
        <dbReference type="ARBA" id="ARBA00004496"/>
    </source>
</evidence>
<feature type="binding site" evidence="10">
    <location>
        <position position="133"/>
    </location>
    <ligand>
        <name>Zn(2+)</name>
        <dbReference type="ChEBI" id="CHEBI:29105"/>
    </ligand>
</feature>
<comment type="cofactor">
    <cofactor evidence="10">
        <name>Zn(2+)</name>
        <dbReference type="ChEBI" id="CHEBI:29105"/>
    </cofactor>
    <text evidence="10">Binds 1 zinc ion per subunit.</text>
</comment>
<dbReference type="SUPFAM" id="SSF46785">
    <property type="entry name" value="Winged helix' DNA-binding domain"/>
    <property type="match status" value="1"/>
</dbReference>
<dbReference type="GO" id="GO:0005737">
    <property type="term" value="C:cytoplasm"/>
    <property type="evidence" value="ECO:0007669"/>
    <property type="project" value="UniProtKB-SubCell"/>
</dbReference>
<dbReference type="InterPro" id="IPR036390">
    <property type="entry name" value="WH_DNA-bd_sf"/>
</dbReference>
<evidence type="ECO:0000256" key="4">
    <source>
        <dbReference type="ARBA" id="ARBA00022491"/>
    </source>
</evidence>
<dbReference type="PANTHER" id="PTHR33202">
    <property type="entry name" value="ZINC UPTAKE REGULATION PROTEIN"/>
    <property type="match status" value="1"/>
</dbReference>
<evidence type="ECO:0000256" key="3">
    <source>
        <dbReference type="ARBA" id="ARBA00022490"/>
    </source>
</evidence>
<dbReference type="Gene3D" id="1.10.10.10">
    <property type="entry name" value="Winged helix-like DNA-binding domain superfamily/Winged helix DNA-binding domain"/>
    <property type="match status" value="1"/>
</dbReference>
<evidence type="ECO:0000313" key="11">
    <source>
        <dbReference type="EMBL" id="MBA2132206.1"/>
    </source>
</evidence>
<keyword evidence="12" id="KW-1185">Reference proteome</keyword>
<dbReference type="CDD" id="cd07153">
    <property type="entry name" value="Fur_like"/>
    <property type="match status" value="1"/>
</dbReference>
<feature type="binding site" evidence="10">
    <location>
        <position position="96"/>
    </location>
    <ligand>
        <name>Zn(2+)</name>
        <dbReference type="ChEBI" id="CHEBI:29105"/>
    </ligand>
</feature>
<organism evidence="11 12">
    <name type="scientific">Capillibacterium thermochitinicola</name>
    <dbReference type="NCBI Taxonomy" id="2699427"/>
    <lineage>
        <taxon>Bacteria</taxon>
        <taxon>Bacillati</taxon>
        <taxon>Bacillota</taxon>
        <taxon>Capillibacterium</taxon>
    </lineage>
</organism>
<dbReference type="AlphaFoldDB" id="A0A8J6HYJ6"/>
<comment type="similarity">
    <text evidence="2">Belongs to the Fur family.</text>
</comment>
<evidence type="ECO:0000256" key="5">
    <source>
        <dbReference type="ARBA" id="ARBA00022723"/>
    </source>
</evidence>
<keyword evidence="7" id="KW-0805">Transcription regulation</keyword>
<dbReference type="GO" id="GO:0003700">
    <property type="term" value="F:DNA-binding transcription factor activity"/>
    <property type="evidence" value="ECO:0007669"/>
    <property type="project" value="InterPro"/>
</dbReference>
<keyword evidence="6 10" id="KW-0862">Zinc</keyword>
<dbReference type="InterPro" id="IPR002481">
    <property type="entry name" value="FUR"/>
</dbReference>
<evidence type="ECO:0000256" key="8">
    <source>
        <dbReference type="ARBA" id="ARBA00023125"/>
    </source>
</evidence>
<dbReference type="InterPro" id="IPR036388">
    <property type="entry name" value="WH-like_DNA-bd_sf"/>
</dbReference>
<evidence type="ECO:0000256" key="6">
    <source>
        <dbReference type="ARBA" id="ARBA00022833"/>
    </source>
</evidence>
<dbReference type="GO" id="GO:1900376">
    <property type="term" value="P:regulation of secondary metabolite biosynthetic process"/>
    <property type="evidence" value="ECO:0007669"/>
    <property type="project" value="TreeGrafter"/>
</dbReference>
<feature type="binding site" evidence="10">
    <location>
        <position position="130"/>
    </location>
    <ligand>
        <name>Zn(2+)</name>
        <dbReference type="ChEBI" id="CHEBI:29105"/>
    </ligand>
</feature>
<dbReference type="InterPro" id="IPR043135">
    <property type="entry name" value="Fur_C"/>
</dbReference>
<evidence type="ECO:0000256" key="10">
    <source>
        <dbReference type="PIRSR" id="PIRSR602481-1"/>
    </source>
</evidence>
<comment type="subcellular location">
    <subcellularLocation>
        <location evidence="1">Cytoplasm</location>
    </subcellularLocation>
</comment>
<reference evidence="11" key="1">
    <citation type="submission" date="2020-06" db="EMBL/GenBank/DDBJ databases">
        <title>Novel chitinolytic bacterium.</title>
        <authorList>
            <person name="Ungkulpasvich U."/>
            <person name="Kosugi A."/>
            <person name="Uke A."/>
        </authorList>
    </citation>
    <scope>NUCLEOTIDE SEQUENCE</scope>
    <source>
        <strain evidence="11">UUS1-1</strain>
    </source>
</reference>
<keyword evidence="9" id="KW-0804">Transcription</keyword>
<keyword evidence="5 10" id="KW-0479">Metal-binding</keyword>
<accession>A0A8J6HYJ6</accession>
<dbReference type="Gene3D" id="3.30.1490.190">
    <property type="match status" value="1"/>
</dbReference>
<dbReference type="GO" id="GO:0008270">
    <property type="term" value="F:zinc ion binding"/>
    <property type="evidence" value="ECO:0007669"/>
    <property type="project" value="TreeGrafter"/>
</dbReference>
<evidence type="ECO:0000256" key="9">
    <source>
        <dbReference type="ARBA" id="ARBA00023163"/>
    </source>
</evidence>
<proteinExistence type="inferred from homology"/>
<name>A0A8J6HYJ6_9FIRM</name>
<dbReference type="Pfam" id="PF01475">
    <property type="entry name" value="FUR"/>
    <property type="match status" value="1"/>
</dbReference>